<proteinExistence type="predicted"/>
<dbReference type="Proteomes" id="UP001498398">
    <property type="component" value="Unassembled WGS sequence"/>
</dbReference>
<feature type="region of interest" description="Disordered" evidence="1">
    <location>
        <begin position="283"/>
        <end position="308"/>
    </location>
</feature>
<evidence type="ECO:0000256" key="1">
    <source>
        <dbReference type="SAM" id="MobiDB-lite"/>
    </source>
</evidence>
<accession>A0ABR1IN32</accession>
<sequence>MNLESLSDGNTARDSVHVGEIRSLETSFDEVVGPQGLIRLSWRPRTSEYSAGTTRMPFGAPPGYRQAERPQKIITYTLSPASSNTMLLIPPEDSPNTRPKFHVSVDHRYDAANITLGMNPLIPLSYITTVRKGGTETGKFVGEFEMGCLGPDSKLFEWVTFDGIRRISLSSVLFTANYKENGSKSDGKKLLAWEYDGKLLFWAFEEDKRGRRCYVASEQANATETRLITTLCAIYTPRSLTDNGEVTLEKLKVTPEGHEFLDQVFVSLLVIERMRLSNKELVDTSTDRNSSVPSKANTSRRWPKISFT</sequence>
<evidence type="ECO:0000313" key="2">
    <source>
        <dbReference type="EMBL" id="KAK7434382.1"/>
    </source>
</evidence>
<organism evidence="2 3">
    <name type="scientific">Marasmiellus scandens</name>
    <dbReference type="NCBI Taxonomy" id="2682957"/>
    <lineage>
        <taxon>Eukaryota</taxon>
        <taxon>Fungi</taxon>
        <taxon>Dikarya</taxon>
        <taxon>Basidiomycota</taxon>
        <taxon>Agaricomycotina</taxon>
        <taxon>Agaricomycetes</taxon>
        <taxon>Agaricomycetidae</taxon>
        <taxon>Agaricales</taxon>
        <taxon>Marasmiineae</taxon>
        <taxon>Omphalotaceae</taxon>
        <taxon>Marasmiellus</taxon>
    </lineage>
</organism>
<feature type="compositionally biased region" description="Polar residues" evidence="1">
    <location>
        <begin position="287"/>
        <end position="300"/>
    </location>
</feature>
<evidence type="ECO:0000313" key="3">
    <source>
        <dbReference type="Proteomes" id="UP001498398"/>
    </source>
</evidence>
<comment type="caution">
    <text evidence="2">The sequence shown here is derived from an EMBL/GenBank/DDBJ whole genome shotgun (WGS) entry which is preliminary data.</text>
</comment>
<keyword evidence="3" id="KW-1185">Reference proteome</keyword>
<protein>
    <submittedName>
        <fullName evidence="2">Uncharacterized protein</fullName>
    </submittedName>
</protein>
<dbReference type="EMBL" id="JBANRG010000125">
    <property type="protein sequence ID" value="KAK7434382.1"/>
    <property type="molecule type" value="Genomic_DNA"/>
</dbReference>
<reference evidence="2 3" key="1">
    <citation type="submission" date="2024-01" db="EMBL/GenBank/DDBJ databases">
        <title>A draft genome for the cacao thread blight pathogen Marasmiellus scandens.</title>
        <authorList>
            <person name="Baruah I.K."/>
            <person name="Leung J."/>
            <person name="Bukari Y."/>
            <person name="Amoako-Attah I."/>
            <person name="Meinhardt L.W."/>
            <person name="Bailey B.A."/>
            <person name="Cohen S.P."/>
        </authorList>
    </citation>
    <scope>NUCLEOTIDE SEQUENCE [LARGE SCALE GENOMIC DNA]</scope>
    <source>
        <strain evidence="2 3">GH-19</strain>
    </source>
</reference>
<gene>
    <name evidence="2" type="ORF">VKT23_020227</name>
</gene>
<name>A0ABR1IN32_9AGAR</name>